<dbReference type="Gene3D" id="2.60.200.60">
    <property type="match status" value="1"/>
</dbReference>
<keyword evidence="2" id="KW-1185">Reference proteome</keyword>
<sequence length="92" mass="9108">MSQPASCLGDLGTHTGVTTSGAATVLIGGRPAARMGDAHLETPPIVTPFHGPQVIAGGSSSVLIEGKPAARANDLISCSATLIATQFTVLIG</sequence>
<reference evidence="1 2" key="1">
    <citation type="submission" date="2018-11" db="EMBL/GenBank/DDBJ databases">
        <title>Deinococcus shelandsis sp. nov., isolated from South Shetland Islands soil of Antarctica.</title>
        <authorList>
            <person name="Tian J."/>
        </authorList>
    </citation>
    <scope>NUCLEOTIDE SEQUENCE [LARGE SCALE GENOMIC DNA]</scope>
    <source>
        <strain evidence="1 2">S14-83T</strain>
        <plasmid evidence="1 2">unnamed1</plasmid>
    </source>
</reference>
<accession>A0A3G8YI37</accession>
<dbReference type="KEGG" id="dph:EHF33_16480"/>
<dbReference type="AlphaFoldDB" id="A0A3G8YI37"/>
<dbReference type="EMBL" id="CP034185">
    <property type="protein sequence ID" value="AZI44510.1"/>
    <property type="molecule type" value="Genomic_DNA"/>
</dbReference>
<dbReference type="InterPro" id="IPR008727">
    <property type="entry name" value="PAAR_motif"/>
</dbReference>
<evidence type="ECO:0000313" key="1">
    <source>
        <dbReference type="EMBL" id="AZI44510.1"/>
    </source>
</evidence>
<dbReference type="Proteomes" id="UP000276417">
    <property type="component" value="Plasmid unnamed1"/>
</dbReference>
<proteinExistence type="predicted"/>
<keyword evidence="1" id="KW-0614">Plasmid</keyword>
<evidence type="ECO:0000313" key="2">
    <source>
        <dbReference type="Proteomes" id="UP000276417"/>
    </source>
</evidence>
<dbReference type="OrthoDB" id="8565659at2"/>
<geneLocation type="plasmid" evidence="1 2">
    <name>unnamed1</name>
</geneLocation>
<dbReference type="RefSeq" id="WP_124874214.1">
    <property type="nucleotide sequence ID" value="NZ_CP034185.1"/>
</dbReference>
<dbReference type="Pfam" id="PF05488">
    <property type="entry name" value="PAAR_motif"/>
    <property type="match status" value="1"/>
</dbReference>
<name>A0A3G8YI37_9DEIO</name>
<organism evidence="1 2">
    <name type="scientific">Deinococcus psychrotolerans</name>
    <dbReference type="NCBI Taxonomy" id="2489213"/>
    <lineage>
        <taxon>Bacteria</taxon>
        <taxon>Thermotogati</taxon>
        <taxon>Deinococcota</taxon>
        <taxon>Deinococci</taxon>
        <taxon>Deinococcales</taxon>
        <taxon>Deinococcaceae</taxon>
        <taxon>Deinococcus</taxon>
    </lineage>
</organism>
<protein>
    <submittedName>
        <fullName evidence="1">PAAR domain-containing protein</fullName>
    </submittedName>
</protein>
<gene>
    <name evidence="1" type="ORF">EHF33_16480</name>
</gene>